<comment type="caution">
    <text evidence="2">The sequence shown here is derived from an EMBL/GenBank/DDBJ whole genome shotgun (WGS) entry which is preliminary data.</text>
</comment>
<sequence length="489" mass="52057">MSTPATPVSPTASFTRSQPYVFPGGVDMHNLGHDVSCAEAEEDALALDRVLTPEEDPFAKAEIVRPMDKTPRPPTPPAPRRISSQQMPSRSLTRTHTWDDYRTKPMGSVRRVRNSMPASPVSTASTFPSSCSVYHGREGSPFADSPYTPSRPSPPSAWSPFSTPVEPPSPPRPSSTPPSSPELPPSIQSKTVRGRSPRSPSSPTMSAFPLPPRTLPSRLPPPERALPSPPLPSPPTSPPPPPVPPKDREHVARAHQSLPPPSSPRTFDSPSETPGSIRSNREANLRVVRLNMGHLTTLPLGTGIRDIFPDVHSGDENDASLLTRHQLSSTSSLGAPWAGSVTGIPRRGPASATTPWLIRPITKRRSADSTSTVTASPTASAVYEAVQDWESAFQTISEASAAAADSENPSHRVALKLDTHSLAASTSSALLPLSPADSNVSVPESCTSAVSRSTFYTARDSLRSGPDSPMRPQKIVWAVPDSPCLGANP</sequence>
<dbReference type="EMBL" id="CCBP010000095">
    <property type="protein sequence ID" value="CDO70942.1"/>
    <property type="molecule type" value="Genomic_DNA"/>
</dbReference>
<dbReference type="OMA" id="DAWIVEV"/>
<evidence type="ECO:0000256" key="1">
    <source>
        <dbReference type="SAM" id="MobiDB-lite"/>
    </source>
</evidence>
<feature type="region of interest" description="Disordered" evidence="1">
    <location>
        <begin position="330"/>
        <end position="356"/>
    </location>
</feature>
<feature type="compositionally biased region" description="Basic and acidic residues" evidence="1">
    <location>
        <begin position="57"/>
        <end position="71"/>
    </location>
</feature>
<gene>
    <name evidence="2" type="ORF">BN946_scf184829.g51</name>
</gene>
<dbReference type="HOGENOM" id="CLU_557928_0_0_1"/>
<name>A0A060S8W4_PYCCI</name>
<accession>A0A060S8W4</accession>
<keyword evidence="3" id="KW-1185">Reference proteome</keyword>
<feature type="compositionally biased region" description="Pro residues" evidence="1">
    <location>
        <begin position="209"/>
        <end position="244"/>
    </location>
</feature>
<feature type="compositionally biased region" description="Pro residues" evidence="1">
    <location>
        <begin position="165"/>
        <end position="184"/>
    </location>
</feature>
<feature type="compositionally biased region" description="Polar residues" evidence="1">
    <location>
        <begin position="82"/>
        <end position="95"/>
    </location>
</feature>
<dbReference type="STRING" id="5643.A0A060S8W4"/>
<dbReference type="OrthoDB" id="2804764at2759"/>
<evidence type="ECO:0000313" key="3">
    <source>
        <dbReference type="Proteomes" id="UP000029665"/>
    </source>
</evidence>
<protein>
    <submittedName>
        <fullName evidence="2">Uncharacterized protein</fullName>
    </submittedName>
</protein>
<dbReference type="Proteomes" id="UP000029665">
    <property type="component" value="Unassembled WGS sequence"/>
</dbReference>
<evidence type="ECO:0000313" key="2">
    <source>
        <dbReference type="EMBL" id="CDO70942.1"/>
    </source>
</evidence>
<proteinExistence type="predicted"/>
<feature type="compositionally biased region" description="Polar residues" evidence="1">
    <location>
        <begin position="264"/>
        <end position="278"/>
    </location>
</feature>
<dbReference type="AlphaFoldDB" id="A0A060S8W4"/>
<feature type="region of interest" description="Disordered" evidence="1">
    <location>
        <begin position="57"/>
        <end position="280"/>
    </location>
</feature>
<reference evidence="2" key="1">
    <citation type="submission" date="2014-01" db="EMBL/GenBank/DDBJ databases">
        <title>The genome of the white-rot fungus Pycnoporus cinnabarinus: a basidiomycete model with a versatile arsenal for lignocellulosic biomass breakdown.</title>
        <authorList>
            <person name="Levasseur A."/>
            <person name="Lomascolo A."/>
            <person name="Ruiz-Duenas F.J."/>
            <person name="Uzan E."/>
            <person name="Piumi F."/>
            <person name="Kues U."/>
            <person name="Ram A.F.J."/>
            <person name="Murat C."/>
            <person name="Haon M."/>
            <person name="Benoit I."/>
            <person name="Arfi Y."/>
            <person name="Chevret D."/>
            <person name="Drula E."/>
            <person name="Kwon M.J."/>
            <person name="Gouret P."/>
            <person name="Lesage-Meessen L."/>
            <person name="Lombard V."/>
            <person name="Mariette J."/>
            <person name="Noirot C."/>
            <person name="Park J."/>
            <person name="Patyshakuliyeva A."/>
            <person name="Wieneger R.A.B."/>
            <person name="Wosten H.A.B."/>
            <person name="Martin F."/>
            <person name="Coutinho P.M."/>
            <person name="de Vries R."/>
            <person name="Martinez A.T."/>
            <person name="Klopp C."/>
            <person name="Pontarotti P."/>
            <person name="Henrissat B."/>
            <person name="Record E."/>
        </authorList>
    </citation>
    <scope>NUCLEOTIDE SEQUENCE [LARGE SCALE GENOMIC DNA]</scope>
    <source>
        <strain evidence="2">BRFM137</strain>
    </source>
</reference>
<dbReference type="PRINTS" id="PR01217">
    <property type="entry name" value="PRICHEXTENSN"/>
</dbReference>
<organism evidence="2 3">
    <name type="scientific">Pycnoporus cinnabarinus</name>
    <name type="common">Cinnabar-red polypore</name>
    <name type="synonym">Trametes cinnabarina</name>
    <dbReference type="NCBI Taxonomy" id="5643"/>
    <lineage>
        <taxon>Eukaryota</taxon>
        <taxon>Fungi</taxon>
        <taxon>Dikarya</taxon>
        <taxon>Basidiomycota</taxon>
        <taxon>Agaricomycotina</taxon>
        <taxon>Agaricomycetes</taxon>
        <taxon>Polyporales</taxon>
        <taxon>Polyporaceae</taxon>
        <taxon>Trametes</taxon>
    </lineage>
</organism>
<feature type="compositionally biased region" description="Polar residues" evidence="1">
    <location>
        <begin position="116"/>
        <end position="132"/>
    </location>
</feature>